<name>A0A0D8JYP1_COCIM</name>
<dbReference type="FunCoup" id="A0A0D8JYP1">
    <property type="interactions" value="754"/>
</dbReference>
<reference evidence="7" key="1">
    <citation type="journal article" date="2009" name="Genome Res.">
        <title>Comparative genomic analyses of the human fungal pathogens Coccidioides and their relatives.</title>
        <authorList>
            <person name="Sharpton T.J."/>
            <person name="Stajich J.E."/>
            <person name="Rounsley S.D."/>
            <person name="Gardner M.J."/>
            <person name="Wortman J.R."/>
            <person name="Jordar V.S."/>
            <person name="Maiti R."/>
            <person name="Kodira C.D."/>
            <person name="Neafsey D.E."/>
            <person name="Zeng Q."/>
            <person name="Hung C.-Y."/>
            <person name="McMahan C."/>
            <person name="Muszewska A."/>
            <person name="Grynberg M."/>
            <person name="Mandel M.A."/>
            <person name="Kellner E.M."/>
            <person name="Barker B.M."/>
            <person name="Galgiani J.N."/>
            <person name="Orbach M.J."/>
            <person name="Kirkland T.N."/>
            <person name="Cole G.T."/>
            <person name="Henn M.R."/>
            <person name="Birren B.W."/>
            <person name="Taylor J.W."/>
        </authorList>
    </citation>
    <scope>NUCLEOTIDE SEQUENCE [LARGE SCALE GENOMIC DNA]</scope>
    <source>
        <strain evidence="7">RS</strain>
    </source>
</reference>
<dbReference type="GO" id="GO:0046856">
    <property type="term" value="P:phosphatidylinositol dephosphorylation"/>
    <property type="evidence" value="ECO:0007669"/>
    <property type="project" value="InterPro"/>
</dbReference>
<evidence type="ECO:0000256" key="4">
    <source>
        <dbReference type="SAM" id="MobiDB-lite"/>
    </source>
</evidence>
<reference evidence="7" key="2">
    <citation type="journal article" date="2010" name="Genome Res.">
        <title>Population genomic sequencing of Coccidioides fungi reveals recent hybridization and transposon control.</title>
        <authorList>
            <person name="Neafsey D.E."/>
            <person name="Barker B.M."/>
            <person name="Sharpton T.J."/>
            <person name="Stajich J.E."/>
            <person name="Park D.J."/>
            <person name="Whiston E."/>
            <person name="Hung C.-Y."/>
            <person name="McMahan C."/>
            <person name="White J."/>
            <person name="Sykes S."/>
            <person name="Heiman D."/>
            <person name="Young S."/>
            <person name="Zeng Q."/>
            <person name="Abouelleil A."/>
            <person name="Aftuck L."/>
            <person name="Bessette D."/>
            <person name="Brown A."/>
            <person name="FitzGerald M."/>
            <person name="Lui A."/>
            <person name="Macdonald J.P."/>
            <person name="Priest M."/>
            <person name="Orbach M.J."/>
            <person name="Galgiani J.N."/>
            <person name="Kirkland T.N."/>
            <person name="Cole G.T."/>
            <person name="Birren B.W."/>
            <person name="Henn M.R."/>
            <person name="Taylor J.W."/>
            <person name="Rounsley S.D."/>
        </authorList>
    </citation>
    <scope>GENOME REANNOTATION</scope>
    <source>
        <strain evidence="7">RS</strain>
    </source>
</reference>
<keyword evidence="2" id="KW-0378">Hydrolase</keyword>
<dbReference type="KEGG" id="cim:CIMG_12350"/>
<evidence type="ECO:0000256" key="3">
    <source>
        <dbReference type="ARBA" id="ARBA00023136"/>
    </source>
</evidence>
<sequence>MLTKRCYTAWHDVTPRRQRYQVKCFEKLAAETGLKDETAGYLQINTLQSPDNTCQLHHMESFDDVALSANASSETVALDEQSGGQPQHAEDTEIKRSSCDNAILSGKSEKTGHDGPNGSQQDVPQPQREANEGGDTPPAFPQLQFQRRNSTDMPIFDGDGDGGDEEPNVAKSFERSSSPNAATLRSREGGDERPCDDGISRMHKFSLYETSTRYYMVGMDLIDKRFRILKIDRTSESDDLTISEDDTVYTKREMNQLLDAVDDGNKSSGGLKLRCSAWGLLGFIKFTGTYYMLLVTKRSQVAMIGGHYIYQIDDTELVPLSSSSSSKTKSEKHAEETRFINIMNNVDLTRSFYFSYSYNITQTLQRNIASEREALEKGQPGANSHNLNSMFVWNHYLLMPVVDSLKNAYDWCLPIIHGYVEQTSMSVYGRLVFITLIARRSRFFAGARFLKRGANDLGYVANDVETEQIVAEMLTTSFHAPGPKLYCNPHYTSYVQHRGSIPLYWTQDNTGVSPKPDIEINLVDPFYSAAALHFNNLFERYGAPVYVLNLIKSRERMPRESKLLVEYTNAINYLNQFLPEDKKIIYKAWDMSRASKSRDQDVIGTLEDIAQDIIPRTGFFQNGENAEAGLKMQNGVARTNCIDCLDRTNAAQFVIAKRALGHQLYALGIIDRTTVDYDTDAINMFTNMWHAHGDTIAVQYGGSHLVNTMATYRKLNQWAGHSRDMVESFKRFYNNSFLDAQRQEAYNLFLGNYVFSQDQPMLWDLETDYYLHHSDPRSWAEANRHNYVNWYTPAFLKERQMPLAVWPKGISKAPVRAFDDYWLEYYRPLAVSSFSKVFAFKMKSTLHNLPFRSTQQGQYDLSPFVVRADHETEPREKKTPRKKVLVIQEPFETLNGDSRSINSTKERLPPSEPLRLWLQQSAASENRSSSQSSILKPQHLPPPLITSNSDLLTPKSQSNQYSLGQLVTESLNPTISASEAEEYERYINHPLKVPLVVTSESPIKEATNNKDFDLVEYANKVSLQDPALDASAEDNLADYIEFLNVGEEGLTVIREDYGKKRYKRYRQWLRGKSLFKQGIDL</sequence>
<evidence type="ECO:0000313" key="6">
    <source>
        <dbReference type="EMBL" id="KJF61378.1"/>
    </source>
</evidence>
<dbReference type="InterPro" id="IPR002013">
    <property type="entry name" value="SAC_dom"/>
</dbReference>
<feature type="compositionally biased region" description="Acidic residues" evidence="4">
    <location>
        <begin position="158"/>
        <end position="167"/>
    </location>
</feature>
<dbReference type="PROSITE" id="PS50275">
    <property type="entry name" value="SAC"/>
    <property type="match status" value="1"/>
</dbReference>
<dbReference type="PANTHER" id="PTHR45738:SF5">
    <property type="entry name" value="POLYPHOSPHOINOSITIDE PHOSPHATASE"/>
    <property type="match status" value="1"/>
</dbReference>
<dbReference type="GO" id="GO:0043813">
    <property type="term" value="F:phosphatidylinositol-3,5-bisphosphate 5-phosphatase activity"/>
    <property type="evidence" value="ECO:0007669"/>
    <property type="project" value="InterPro"/>
</dbReference>
<evidence type="ECO:0000259" key="5">
    <source>
        <dbReference type="PROSITE" id="PS50275"/>
    </source>
</evidence>
<evidence type="ECO:0000313" key="7">
    <source>
        <dbReference type="Proteomes" id="UP000001261"/>
    </source>
</evidence>
<feature type="compositionally biased region" description="Basic and acidic residues" evidence="4">
    <location>
        <begin position="185"/>
        <end position="197"/>
    </location>
</feature>
<feature type="domain" description="SAC" evidence="5">
    <location>
        <begin position="343"/>
        <end position="702"/>
    </location>
</feature>
<dbReference type="OrthoDB" id="405996at2759"/>
<dbReference type="GeneID" id="24164096"/>
<evidence type="ECO:0000256" key="1">
    <source>
        <dbReference type="ARBA" id="ARBA00004308"/>
    </source>
</evidence>
<dbReference type="RefSeq" id="XP_012213773.1">
    <property type="nucleotide sequence ID" value="XM_012358350.1"/>
</dbReference>
<evidence type="ECO:0000256" key="2">
    <source>
        <dbReference type="ARBA" id="ARBA00022801"/>
    </source>
</evidence>
<feature type="compositionally biased region" description="Polar residues" evidence="4">
    <location>
        <begin position="143"/>
        <end position="152"/>
    </location>
</feature>
<proteinExistence type="predicted"/>
<feature type="compositionally biased region" description="Polar residues" evidence="4">
    <location>
        <begin position="945"/>
        <end position="956"/>
    </location>
</feature>
<dbReference type="STRING" id="246410.A0A0D8JYP1"/>
<feature type="compositionally biased region" description="Basic and acidic residues" evidence="4">
    <location>
        <begin position="88"/>
        <end position="98"/>
    </location>
</feature>
<organism evidence="6 7">
    <name type="scientific">Coccidioides immitis (strain RS)</name>
    <name type="common">Valley fever fungus</name>
    <dbReference type="NCBI Taxonomy" id="246410"/>
    <lineage>
        <taxon>Eukaryota</taxon>
        <taxon>Fungi</taxon>
        <taxon>Dikarya</taxon>
        <taxon>Ascomycota</taxon>
        <taxon>Pezizomycotina</taxon>
        <taxon>Eurotiomycetes</taxon>
        <taxon>Eurotiomycetidae</taxon>
        <taxon>Onygenales</taxon>
        <taxon>Onygenaceae</taxon>
        <taxon>Coccidioides</taxon>
    </lineage>
</organism>
<comment type="subcellular location">
    <subcellularLocation>
        <location evidence="1">Endomembrane system</location>
    </subcellularLocation>
</comment>
<feature type="region of interest" description="Disordered" evidence="4">
    <location>
        <begin position="927"/>
        <end position="956"/>
    </location>
</feature>
<gene>
    <name evidence="6" type="ORF">CIMG_12350</name>
</gene>
<dbReference type="InterPro" id="IPR043573">
    <property type="entry name" value="Fig4-like"/>
</dbReference>
<keyword evidence="7" id="KW-1185">Reference proteome</keyword>
<dbReference type="EMBL" id="GG704915">
    <property type="protein sequence ID" value="KJF61378.1"/>
    <property type="molecule type" value="Genomic_DNA"/>
</dbReference>
<dbReference type="AlphaFoldDB" id="A0A0D8JYP1"/>
<protein>
    <submittedName>
        <fullName evidence="6">SacI domain-containing protein</fullName>
    </submittedName>
</protein>
<dbReference type="InParanoid" id="A0A0D8JYP1"/>
<dbReference type="Pfam" id="PF02383">
    <property type="entry name" value="Syja_N"/>
    <property type="match status" value="1"/>
</dbReference>
<dbReference type="VEuPathDB" id="FungiDB:CIMG_12350"/>
<feature type="region of interest" description="Disordered" evidence="4">
    <location>
        <begin position="73"/>
        <end position="197"/>
    </location>
</feature>
<dbReference type="Proteomes" id="UP000001261">
    <property type="component" value="Unassembled WGS sequence"/>
</dbReference>
<accession>A0A0D8JYP1</accession>
<dbReference type="PANTHER" id="PTHR45738">
    <property type="entry name" value="POLYPHOSPHOINOSITIDE PHOSPHATASE"/>
    <property type="match status" value="1"/>
</dbReference>
<dbReference type="OMA" id="QDMFVWN"/>
<keyword evidence="3" id="KW-0472">Membrane</keyword>
<dbReference type="GO" id="GO:0012505">
    <property type="term" value="C:endomembrane system"/>
    <property type="evidence" value="ECO:0007669"/>
    <property type="project" value="UniProtKB-SubCell"/>
</dbReference>